<evidence type="ECO:0000256" key="1">
    <source>
        <dbReference type="SAM" id="MobiDB-lite"/>
    </source>
</evidence>
<dbReference type="EMBL" id="JAENJH010000011">
    <property type="protein sequence ID" value="MBK1788570.1"/>
    <property type="molecule type" value="Genomic_DNA"/>
</dbReference>
<reference evidence="4" key="1">
    <citation type="submission" date="2020-12" db="EMBL/GenBank/DDBJ databases">
        <title>Prauserella sp. ASG 168, a novel actinomycete isolated from cave rock.</title>
        <authorList>
            <person name="Suriyachadkun C."/>
        </authorList>
    </citation>
    <scope>NUCLEOTIDE SEQUENCE</scope>
    <source>
        <strain evidence="4">ASG 168</strain>
    </source>
</reference>
<dbReference type="AlphaFoldDB" id="A0A934QYD9"/>
<evidence type="ECO:0000313" key="4">
    <source>
        <dbReference type="EMBL" id="MBK1788570.1"/>
    </source>
</evidence>
<dbReference type="InterPro" id="IPR006311">
    <property type="entry name" value="TAT_signal"/>
</dbReference>
<accession>A0A934QYD9</accession>
<evidence type="ECO:0000259" key="3">
    <source>
        <dbReference type="Pfam" id="PF14530"/>
    </source>
</evidence>
<proteinExistence type="predicted"/>
<evidence type="ECO:0000313" key="5">
    <source>
        <dbReference type="Proteomes" id="UP000635245"/>
    </source>
</evidence>
<feature type="domain" description="DUF4439" evidence="3">
    <location>
        <begin position="178"/>
        <end position="313"/>
    </location>
</feature>
<gene>
    <name evidence="4" type="ORF">JHE00_29945</name>
</gene>
<organism evidence="4 5">
    <name type="scientific">Prauserella cavernicola</name>
    <dbReference type="NCBI Taxonomy" id="2800127"/>
    <lineage>
        <taxon>Bacteria</taxon>
        <taxon>Bacillati</taxon>
        <taxon>Actinomycetota</taxon>
        <taxon>Actinomycetes</taxon>
        <taxon>Pseudonocardiales</taxon>
        <taxon>Pseudonocardiaceae</taxon>
        <taxon>Prauserella</taxon>
    </lineage>
</organism>
<dbReference type="InterPro" id="IPR009078">
    <property type="entry name" value="Ferritin-like_SF"/>
</dbReference>
<dbReference type="InterPro" id="IPR012347">
    <property type="entry name" value="Ferritin-like"/>
</dbReference>
<comment type="caution">
    <text evidence="4">The sequence shown here is derived from an EMBL/GenBank/DDBJ whole genome shotgun (WGS) entry which is preliminary data.</text>
</comment>
<name>A0A934QYD9_9PSEU</name>
<dbReference type="PROSITE" id="PS51318">
    <property type="entry name" value="TAT"/>
    <property type="match status" value="1"/>
</dbReference>
<dbReference type="SUPFAM" id="SSF47240">
    <property type="entry name" value="Ferritin-like"/>
    <property type="match status" value="1"/>
</dbReference>
<dbReference type="CDD" id="cd00657">
    <property type="entry name" value="Ferritin_like"/>
    <property type="match status" value="1"/>
</dbReference>
<evidence type="ECO:0000256" key="2">
    <source>
        <dbReference type="SAM" id="SignalP"/>
    </source>
</evidence>
<feature type="signal peptide" evidence="2">
    <location>
        <begin position="1"/>
        <end position="31"/>
    </location>
</feature>
<dbReference type="Pfam" id="PF14530">
    <property type="entry name" value="DUF4439"/>
    <property type="match status" value="1"/>
</dbReference>
<dbReference type="Proteomes" id="UP000635245">
    <property type="component" value="Unassembled WGS sequence"/>
</dbReference>
<feature type="region of interest" description="Disordered" evidence="1">
    <location>
        <begin position="227"/>
        <end position="248"/>
    </location>
</feature>
<feature type="chain" id="PRO_5038932148" evidence="2">
    <location>
        <begin position="32"/>
        <end position="314"/>
    </location>
</feature>
<dbReference type="InterPro" id="IPR029447">
    <property type="entry name" value="DUF4439"/>
</dbReference>
<sequence>MTSRAPLNRRAVLRGAALAALAIPVAAAASACSGYDDSPDQLLPLLLRAEADTAAAGALAEAGGDQAELAQQVAAARSGQADALRSEVDRLNKPRPENVDAPADSVADVAALAQRLAEAREQAATLVPTLPAHRAGLVGSVAAGCAAVQQLSPELGAEQPGTVDKATTGTLTQEAVDALQQALAAEHAAVWVYGLVSAFLSADFANGLDSGAAAHRDRRDACERVLTAAGTDPRPPEPAYVPPEPVSDETSATAVVITAETDAASAWHGVLERTDDVALRTLATQALIGSATRCTSWRMEAGEQPAALALPGRA</sequence>
<protein>
    <submittedName>
        <fullName evidence="4">Ferritin-like domain-containing protein</fullName>
    </submittedName>
</protein>
<dbReference type="Gene3D" id="1.20.1260.10">
    <property type="match status" value="1"/>
</dbReference>
<keyword evidence="5" id="KW-1185">Reference proteome</keyword>
<dbReference type="RefSeq" id="WP_200324636.1">
    <property type="nucleotide sequence ID" value="NZ_JAENJH010000011.1"/>
</dbReference>
<feature type="compositionally biased region" description="Pro residues" evidence="1">
    <location>
        <begin position="236"/>
        <end position="245"/>
    </location>
</feature>
<keyword evidence="2" id="KW-0732">Signal</keyword>
<dbReference type="PROSITE" id="PS51257">
    <property type="entry name" value="PROKAR_LIPOPROTEIN"/>
    <property type="match status" value="1"/>
</dbReference>